<sequence>MLARVTIDTARVLDVHFESSARSDEDGSTLVVDLQPLYALLPPIPDAWRPVTAAYNAVAPICTSLQRVINEDIENMASLLLDLELRHSEDWKNALPVGLLEASPRSQDVGKLVHGSGFAHFPSSFERSRRKKRRLSDSPSPIVIPSAHPSTPTIIITLAAPQPRETSCRTPCQDQAFGKRLAVPFHPAFNKAHPPMAFEPSSLPRLDNWKWVDGHWMAVLPSLEEQAKRALAIARDYAAPALQCFTRVLLTSKFRDVNGRYFHGTI</sequence>
<name>A0A9W8MXI3_9AGAR</name>
<protein>
    <submittedName>
        <fullName evidence="1">Uncharacterized protein</fullName>
    </submittedName>
</protein>
<evidence type="ECO:0000313" key="2">
    <source>
        <dbReference type="Proteomes" id="UP001148786"/>
    </source>
</evidence>
<dbReference type="AlphaFoldDB" id="A0A9W8MXI3"/>
<dbReference type="Proteomes" id="UP001148786">
    <property type="component" value="Unassembled WGS sequence"/>
</dbReference>
<evidence type="ECO:0000313" key="1">
    <source>
        <dbReference type="EMBL" id="KAJ3509697.1"/>
    </source>
</evidence>
<organism evidence="1 2">
    <name type="scientific">Agrocybe chaxingu</name>
    <dbReference type="NCBI Taxonomy" id="84603"/>
    <lineage>
        <taxon>Eukaryota</taxon>
        <taxon>Fungi</taxon>
        <taxon>Dikarya</taxon>
        <taxon>Basidiomycota</taxon>
        <taxon>Agaricomycotina</taxon>
        <taxon>Agaricomycetes</taxon>
        <taxon>Agaricomycetidae</taxon>
        <taxon>Agaricales</taxon>
        <taxon>Agaricineae</taxon>
        <taxon>Strophariaceae</taxon>
        <taxon>Agrocybe</taxon>
    </lineage>
</organism>
<proteinExistence type="predicted"/>
<dbReference type="EMBL" id="JANKHO010000457">
    <property type="protein sequence ID" value="KAJ3509697.1"/>
    <property type="molecule type" value="Genomic_DNA"/>
</dbReference>
<reference evidence="1" key="1">
    <citation type="submission" date="2022-07" db="EMBL/GenBank/DDBJ databases">
        <title>Genome Sequence of Agrocybe chaxingu.</title>
        <authorList>
            <person name="Buettner E."/>
        </authorList>
    </citation>
    <scope>NUCLEOTIDE SEQUENCE</scope>
    <source>
        <strain evidence="1">MP-N11</strain>
    </source>
</reference>
<comment type="caution">
    <text evidence="1">The sequence shown here is derived from an EMBL/GenBank/DDBJ whole genome shotgun (WGS) entry which is preliminary data.</text>
</comment>
<gene>
    <name evidence="1" type="ORF">NLJ89_g5080</name>
</gene>
<accession>A0A9W8MXI3</accession>
<dbReference type="OrthoDB" id="3260913at2759"/>
<keyword evidence="2" id="KW-1185">Reference proteome</keyword>